<dbReference type="PROSITE" id="PS50075">
    <property type="entry name" value="CARRIER"/>
    <property type="match status" value="1"/>
</dbReference>
<protein>
    <submittedName>
        <fullName evidence="4">Phosphopantetheine-binding protein</fullName>
    </submittedName>
</protein>
<name>A0ABW0GDU7_9PROT</name>
<dbReference type="Proteomes" id="UP001596166">
    <property type="component" value="Unassembled WGS sequence"/>
</dbReference>
<comment type="caution">
    <text evidence="4">The sequence shown here is derived from an EMBL/GenBank/DDBJ whole genome shotgun (WGS) entry which is preliminary data.</text>
</comment>
<feature type="domain" description="Carrier" evidence="3">
    <location>
        <begin position="49"/>
        <end position="124"/>
    </location>
</feature>
<organism evidence="4 5">
    <name type="scientific">Azospirillum himalayense</name>
    <dbReference type="NCBI Taxonomy" id="654847"/>
    <lineage>
        <taxon>Bacteria</taxon>
        <taxon>Pseudomonadati</taxon>
        <taxon>Pseudomonadota</taxon>
        <taxon>Alphaproteobacteria</taxon>
        <taxon>Rhodospirillales</taxon>
        <taxon>Azospirillaceae</taxon>
        <taxon>Azospirillum</taxon>
    </lineage>
</organism>
<reference evidence="5" key="1">
    <citation type="journal article" date="2019" name="Int. J. Syst. Evol. Microbiol.">
        <title>The Global Catalogue of Microorganisms (GCM) 10K type strain sequencing project: providing services to taxonomists for standard genome sequencing and annotation.</title>
        <authorList>
            <consortium name="The Broad Institute Genomics Platform"/>
            <consortium name="The Broad Institute Genome Sequencing Center for Infectious Disease"/>
            <person name="Wu L."/>
            <person name="Ma J."/>
        </authorList>
    </citation>
    <scope>NUCLEOTIDE SEQUENCE [LARGE SCALE GENOMIC DNA]</scope>
    <source>
        <strain evidence="5">CCUG 58760</strain>
    </source>
</reference>
<proteinExistence type="predicted"/>
<evidence type="ECO:0000313" key="5">
    <source>
        <dbReference type="Proteomes" id="UP001596166"/>
    </source>
</evidence>
<keyword evidence="2" id="KW-0597">Phosphoprotein</keyword>
<keyword evidence="5" id="KW-1185">Reference proteome</keyword>
<dbReference type="PROSITE" id="PS00012">
    <property type="entry name" value="PHOSPHOPANTETHEINE"/>
    <property type="match status" value="1"/>
</dbReference>
<evidence type="ECO:0000256" key="2">
    <source>
        <dbReference type="ARBA" id="ARBA00022553"/>
    </source>
</evidence>
<dbReference type="InterPro" id="IPR006162">
    <property type="entry name" value="Ppantetheine_attach_site"/>
</dbReference>
<dbReference type="Pfam" id="PF00550">
    <property type="entry name" value="PP-binding"/>
    <property type="match status" value="1"/>
</dbReference>
<dbReference type="RefSeq" id="WP_376999118.1">
    <property type="nucleotide sequence ID" value="NZ_JBHSLC010000111.1"/>
</dbReference>
<sequence length="139" mass="15598">MIKENDKSIDKDTKDSYIYDINEQWNIFSPLQEEPNFCRNPAAFGQDVPFSLSHPSDLAALVTDTMRTDQDIEPDEDLYDMGLDSLHLMMIVSALNDAGYSVGIAEFSMQPTLSDWWALLSRQTPSPTDQVASASLQDC</sequence>
<dbReference type="Gene3D" id="1.10.1200.10">
    <property type="entry name" value="ACP-like"/>
    <property type="match status" value="1"/>
</dbReference>
<accession>A0ABW0GDU7</accession>
<dbReference type="SUPFAM" id="SSF47336">
    <property type="entry name" value="ACP-like"/>
    <property type="match status" value="1"/>
</dbReference>
<evidence type="ECO:0000313" key="4">
    <source>
        <dbReference type="EMBL" id="MFC5359247.1"/>
    </source>
</evidence>
<keyword evidence="1" id="KW-0596">Phosphopantetheine</keyword>
<evidence type="ECO:0000256" key="1">
    <source>
        <dbReference type="ARBA" id="ARBA00022450"/>
    </source>
</evidence>
<gene>
    <name evidence="4" type="ORF">ACFPMG_30050</name>
</gene>
<dbReference type="InterPro" id="IPR036736">
    <property type="entry name" value="ACP-like_sf"/>
</dbReference>
<dbReference type="EMBL" id="JBHSLC010000111">
    <property type="protein sequence ID" value="MFC5359247.1"/>
    <property type="molecule type" value="Genomic_DNA"/>
</dbReference>
<evidence type="ECO:0000259" key="3">
    <source>
        <dbReference type="PROSITE" id="PS50075"/>
    </source>
</evidence>
<dbReference type="InterPro" id="IPR009081">
    <property type="entry name" value="PP-bd_ACP"/>
</dbReference>